<dbReference type="PANTHER" id="PTHR11601:SF34">
    <property type="entry name" value="CYSTEINE DESULFURASE"/>
    <property type="match status" value="1"/>
</dbReference>
<dbReference type="PANTHER" id="PTHR11601">
    <property type="entry name" value="CYSTEINE DESULFURYLASE FAMILY MEMBER"/>
    <property type="match status" value="1"/>
</dbReference>
<dbReference type="RefSeq" id="WP_118887643.1">
    <property type="nucleotide sequence ID" value="NZ_CP032100.1"/>
</dbReference>
<accession>A0AAD0WQ72</accession>
<evidence type="ECO:0000256" key="2">
    <source>
        <dbReference type="ARBA" id="ARBA00050776"/>
    </source>
</evidence>
<protein>
    <submittedName>
        <fullName evidence="3">NifS/IscS family cysteine desulfurase</fullName>
    </submittedName>
</protein>
<evidence type="ECO:0000256" key="1">
    <source>
        <dbReference type="ARBA" id="ARBA00001933"/>
    </source>
</evidence>
<proteinExistence type="predicted"/>
<dbReference type="InterPro" id="IPR015422">
    <property type="entry name" value="PyrdxlP-dep_Trfase_small"/>
</dbReference>
<keyword evidence="4" id="KW-1185">Reference proteome</keyword>
<dbReference type="KEGG" id="asui:ASUIS_0987"/>
<evidence type="ECO:0000313" key="3">
    <source>
        <dbReference type="EMBL" id="AXX89475.1"/>
    </source>
</evidence>
<sequence>MIKLNYLQYSKLKNIEISNDFSLSALTSNDEFEALNLEYKNLFGYKKLKTFFFSKEGFLGLFLELKGKIAISCGESEAIIEAGQLYESLGFEIIWIKLNKDGKVNLKKIENENIDFLFLSSYVMDTFVKTSIEDVKELTSAKIISNASAHFDKNSDAVYFDNYKLIGFNTSGVLLFNENIFSLLSVGQIDSLAVKLCLDAIKNQKFNYKLKAIFLEKLKEKFQENIYFFVNPDDTLEYSLHFGLKGIKARELIRTLSLNKIFISNGEGCSLGLSKPSRIIQNMGYDELTSRNSISFSFVDDLKDEDIEKVVNTVYLKYKQIKSFA</sequence>
<dbReference type="Proteomes" id="UP000263040">
    <property type="component" value="Chromosome"/>
</dbReference>
<comment type="cofactor">
    <cofactor evidence="1">
        <name>pyridoxal 5'-phosphate</name>
        <dbReference type="ChEBI" id="CHEBI:597326"/>
    </cofactor>
</comment>
<organism evidence="3 4">
    <name type="scientific">Arcobacter suis CECT 7833</name>
    <dbReference type="NCBI Taxonomy" id="663365"/>
    <lineage>
        <taxon>Bacteria</taxon>
        <taxon>Pseudomonadati</taxon>
        <taxon>Campylobacterota</taxon>
        <taxon>Epsilonproteobacteria</taxon>
        <taxon>Campylobacterales</taxon>
        <taxon>Arcobacteraceae</taxon>
        <taxon>Arcobacter</taxon>
    </lineage>
</organism>
<dbReference type="EMBL" id="CP032100">
    <property type="protein sequence ID" value="AXX89475.1"/>
    <property type="molecule type" value="Genomic_DNA"/>
</dbReference>
<evidence type="ECO:0000313" key="4">
    <source>
        <dbReference type="Proteomes" id="UP000263040"/>
    </source>
</evidence>
<dbReference type="SUPFAM" id="SSF53383">
    <property type="entry name" value="PLP-dependent transferases"/>
    <property type="match status" value="1"/>
</dbReference>
<dbReference type="Gene3D" id="3.90.1150.10">
    <property type="entry name" value="Aspartate Aminotransferase, domain 1"/>
    <property type="match status" value="1"/>
</dbReference>
<dbReference type="GO" id="GO:0031071">
    <property type="term" value="F:cysteine desulfurase activity"/>
    <property type="evidence" value="ECO:0007669"/>
    <property type="project" value="UniProtKB-EC"/>
</dbReference>
<gene>
    <name evidence="3" type="ORF">ASUIS_0987</name>
</gene>
<name>A0AAD0WQ72_9BACT</name>
<dbReference type="AlphaFoldDB" id="A0AAD0WQ72"/>
<reference evidence="3 4" key="1">
    <citation type="submission" date="2018-08" db="EMBL/GenBank/DDBJ databases">
        <title>Complete genome of the Arcobacter suis type strain LMG 26152.</title>
        <authorList>
            <person name="Miller W.G."/>
            <person name="Yee E."/>
            <person name="Bono J.L."/>
        </authorList>
    </citation>
    <scope>NUCLEOTIDE SEQUENCE [LARGE SCALE GENOMIC DNA]</scope>
    <source>
        <strain evidence="3 4">CECT 7833</strain>
    </source>
</reference>
<comment type="catalytic activity">
    <reaction evidence="2">
        <text>(sulfur carrier)-H + L-cysteine = (sulfur carrier)-SH + L-alanine</text>
        <dbReference type="Rhea" id="RHEA:43892"/>
        <dbReference type="Rhea" id="RHEA-COMP:14737"/>
        <dbReference type="Rhea" id="RHEA-COMP:14739"/>
        <dbReference type="ChEBI" id="CHEBI:29917"/>
        <dbReference type="ChEBI" id="CHEBI:35235"/>
        <dbReference type="ChEBI" id="CHEBI:57972"/>
        <dbReference type="ChEBI" id="CHEBI:64428"/>
        <dbReference type="EC" id="2.8.1.7"/>
    </reaction>
</comment>
<dbReference type="InterPro" id="IPR015424">
    <property type="entry name" value="PyrdxlP-dep_Trfase"/>
</dbReference>